<sequence>MGVDQSKVGRERSTRVKTLGPALQTPCRGILPNLGSNKQYN</sequence>
<reference evidence="2 3" key="1">
    <citation type="submission" date="2021-07" db="EMBL/GenBank/DDBJ databases">
        <authorList>
            <consortium name="Genoscope - CEA"/>
            <person name="William W."/>
        </authorList>
    </citation>
    <scope>NUCLEOTIDE SEQUENCE [LARGE SCALE GENOMIC DNA]</scope>
</reference>
<evidence type="ECO:0000313" key="2">
    <source>
        <dbReference type="EMBL" id="CAG7863813.1"/>
    </source>
</evidence>
<gene>
    <name evidence="2" type="ORF">BRAPAZ1V2_A09P42800.2</name>
</gene>
<proteinExistence type="predicted"/>
<protein>
    <submittedName>
        <fullName evidence="2">Uncharacterized protein</fullName>
    </submittedName>
</protein>
<evidence type="ECO:0000256" key="1">
    <source>
        <dbReference type="SAM" id="MobiDB-lite"/>
    </source>
</evidence>
<organism evidence="2 3">
    <name type="scientific">Brassica campestris</name>
    <name type="common">Field mustard</name>
    <dbReference type="NCBI Taxonomy" id="3711"/>
    <lineage>
        <taxon>Eukaryota</taxon>
        <taxon>Viridiplantae</taxon>
        <taxon>Streptophyta</taxon>
        <taxon>Embryophyta</taxon>
        <taxon>Tracheophyta</taxon>
        <taxon>Spermatophyta</taxon>
        <taxon>Magnoliopsida</taxon>
        <taxon>eudicotyledons</taxon>
        <taxon>Gunneridae</taxon>
        <taxon>Pentapetalae</taxon>
        <taxon>rosids</taxon>
        <taxon>malvids</taxon>
        <taxon>Brassicales</taxon>
        <taxon>Brassicaceae</taxon>
        <taxon>Brassiceae</taxon>
        <taxon>Brassica</taxon>
    </lineage>
</organism>
<dbReference type="Proteomes" id="UP000694005">
    <property type="component" value="Chromosome A09"/>
</dbReference>
<accession>A0A8D9CZ38</accession>
<dbReference type="Gramene" id="A09p42800.2_BraZ1">
    <property type="protein sequence ID" value="A09p42800.2_BraZ1.CDS.1"/>
    <property type="gene ID" value="A09g42800.2_BraZ1"/>
</dbReference>
<evidence type="ECO:0000313" key="3">
    <source>
        <dbReference type="Proteomes" id="UP000694005"/>
    </source>
</evidence>
<feature type="region of interest" description="Disordered" evidence="1">
    <location>
        <begin position="1"/>
        <end position="41"/>
    </location>
</feature>
<dbReference type="AlphaFoldDB" id="A0A8D9CZ38"/>
<name>A0A8D9CZ38_BRACM</name>
<dbReference type="EMBL" id="LS974625">
    <property type="protein sequence ID" value="CAG7863813.1"/>
    <property type="molecule type" value="Genomic_DNA"/>
</dbReference>